<keyword evidence="3" id="KW-1185">Reference proteome</keyword>
<dbReference type="GO" id="GO:0003993">
    <property type="term" value="F:acid phosphatase activity"/>
    <property type="evidence" value="ECO:0007669"/>
    <property type="project" value="TreeGrafter"/>
</dbReference>
<dbReference type="CDD" id="cd07061">
    <property type="entry name" value="HP_HAP_like"/>
    <property type="match status" value="1"/>
</dbReference>
<dbReference type="InterPro" id="IPR029033">
    <property type="entry name" value="His_PPase_superfam"/>
</dbReference>
<proteinExistence type="predicted"/>
<dbReference type="InterPro" id="IPR000560">
    <property type="entry name" value="His_Pase_clade-2"/>
</dbReference>
<organism evidence="2 3">
    <name type="scientific">Phialophora macrospora</name>
    <dbReference type="NCBI Taxonomy" id="1851006"/>
    <lineage>
        <taxon>Eukaryota</taxon>
        <taxon>Fungi</taxon>
        <taxon>Dikarya</taxon>
        <taxon>Ascomycota</taxon>
        <taxon>Pezizomycotina</taxon>
        <taxon>Eurotiomycetes</taxon>
        <taxon>Chaetothyriomycetidae</taxon>
        <taxon>Chaetothyriales</taxon>
        <taxon>Herpotrichiellaceae</taxon>
        <taxon>Phialophora</taxon>
    </lineage>
</organism>
<accession>A0A0D2GGC3</accession>
<dbReference type="SUPFAM" id="SSF53254">
    <property type="entry name" value="Phosphoglycerate mutase-like"/>
    <property type="match status" value="1"/>
</dbReference>
<evidence type="ECO:0000313" key="3">
    <source>
        <dbReference type="Proteomes" id="UP000054266"/>
    </source>
</evidence>
<gene>
    <name evidence="2" type="ORF">PV04_03485</name>
</gene>
<sequence>MALLWQTKSSAMSSAPGIQLRTRRPFWRTLFLVLLIAISGFLVLRSLSQLHTEFCKSPTVLASSGLCSSILQAGWNLIYHLGGNGPWIRRIDGRYYYDAPLPKKCSIDQVHMLSRHAERYPTRNAGIRHLYLLERLQAPDVVLTGPLSFVNNWTYFTDTSNPAFENLTGVGPYAGTKQASNTGRAMRRRYGHLASKRRPTKFWSCGSLRDVETAEYFADGFFGSEWKTDGSAVLEVIPETMDRGANTLTPGDTCSNYATDNQEGHDKGYIKLAEWQATFSKPISERLANDAVGMSFSPLDIYGMMELCGFEILARGASPWCDVFSRQEWLEFEYARDLLHYYRAGPGNKFGALMGWLWLDATQNLMSDHSSNDVYFSFVHDGDIVPALATLGIFSELSGLEELPTDRVAHERNWRTSDVVPMGGRLVFERITCESKEKAQEKQHAVRLFVNDALADLTSIPHAVLFTDIEGAISLESFQTFLVVRGAELGDFRQICGLAGDAPDKIEFLHQ</sequence>
<dbReference type="PANTHER" id="PTHR20963:SF18">
    <property type="entry name" value="ACID PHOSPHATASE PHO11-RELATED"/>
    <property type="match status" value="1"/>
</dbReference>
<dbReference type="PANTHER" id="PTHR20963">
    <property type="entry name" value="MULTIPLE INOSITOL POLYPHOSPHATE PHOSPHATASE-RELATED"/>
    <property type="match status" value="1"/>
</dbReference>
<dbReference type="Pfam" id="PF00328">
    <property type="entry name" value="His_Phos_2"/>
    <property type="match status" value="1"/>
</dbReference>
<protein>
    <recommendedName>
        <fullName evidence="4">3-phytase</fullName>
    </recommendedName>
</protein>
<name>A0A0D2GGC3_9EURO</name>
<dbReference type="EMBL" id="KN846957">
    <property type="protein sequence ID" value="KIW71304.1"/>
    <property type="molecule type" value="Genomic_DNA"/>
</dbReference>
<dbReference type="STRING" id="5601.A0A0D2GGC3"/>
<dbReference type="Proteomes" id="UP000054266">
    <property type="component" value="Unassembled WGS sequence"/>
</dbReference>
<evidence type="ECO:0008006" key="4">
    <source>
        <dbReference type="Google" id="ProtNLM"/>
    </source>
</evidence>
<keyword evidence="1" id="KW-0378">Hydrolase</keyword>
<dbReference type="Gene3D" id="3.40.50.1240">
    <property type="entry name" value="Phosphoglycerate mutase-like"/>
    <property type="match status" value="1"/>
</dbReference>
<reference evidence="2 3" key="1">
    <citation type="submission" date="2015-01" db="EMBL/GenBank/DDBJ databases">
        <title>The Genome Sequence of Capronia semiimmersa CBS27337.</title>
        <authorList>
            <consortium name="The Broad Institute Genomics Platform"/>
            <person name="Cuomo C."/>
            <person name="de Hoog S."/>
            <person name="Gorbushina A."/>
            <person name="Stielow B."/>
            <person name="Teixiera M."/>
            <person name="Abouelleil A."/>
            <person name="Chapman S.B."/>
            <person name="Priest M."/>
            <person name="Young S.K."/>
            <person name="Wortman J."/>
            <person name="Nusbaum C."/>
            <person name="Birren B."/>
        </authorList>
    </citation>
    <scope>NUCLEOTIDE SEQUENCE [LARGE SCALE GENOMIC DNA]</scope>
    <source>
        <strain evidence="2 3">CBS 27337</strain>
    </source>
</reference>
<dbReference type="AlphaFoldDB" id="A0A0D2GGC3"/>
<evidence type="ECO:0000313" key="2">
    <source>
        <dbReference type="EMBL" id="KIW71304.1"/>
    </source>
</evidence>
<evidence type="ECO:0000256" key="1">
    <source>
        <dbReference type="ARBA" id="ARBA00022801"/>
    </source>
</evidence>
<dbReference type="GO" id="GO:0009277">
    <property type="term" value="C:fungal-type cell wall"/>
    <property type="evidence" value="ECO:0007669"/>
    <property type="project" value="TreeGrafter"/>
</dbReference>
<dbReference type="HOGENOM" id="CLU_020880_3_1_1"/>